<comment type="caution">
    <text evidence="2">The sequence shown here is derived from an EMBL/GenBank/DDBJ whole genome shotgun (WGS) entry which is preliminary data.</text>
</comment>
<dbReference type="EMBL" id="CAUYUJ010014517">
    <property type="protein sequence ID" value="CAK0842369.1"/>
    <property type="molecule type" value="Genomic_DNA"/>
</dbReference>
<feature type="region of interest" description="Disordered" evidence="1">
    <location>
        <begin position="269"/>
        <end position="309"/>
    </location>
</feature>
<name>A0ABN9TAQ5_9DINO</name>
<evidence type="ECO:0000256" key="1">
    <source>
        <dbReference type="SAM" id="MobiDB-lite"/>
    </source>
</evidence>
<reference evidence="2" key="1">
    <citation type="submission" date="2023-10" db="EMBL/GenBank/DDBJ databases">
        <authorList>
            <person name="Chen Y."/>
            <person name="Shah S."/>
            <person name="Dougan E. K."/>
            <person name="Thang M."/>
            <person name="Chan C."/>
        </authorList>
    </citation>
    <scope>NUCLEOTIDE SEQUENCE [LARGE SCALE GENOMIC DNA]</scope>
</reference>
<evidence type="ECO:0000313" key="2">
    <source>
        <dbReference type="EMBL" id="CAK0842369.1"/>
    </source>
</evidence>
<dbReference type="Gene3D" id="2.60.120.330">
    <property type="entry name" value="B-lactam Antibiotic, Isopenicillin N Synthase, Chain"/>
    <property type="match status" value="1"/>
</dbReference>
<protein>
    <submittedName>
        <fullName evidence="2">Uncharacterized protein</fullName>
    </submittedName>
</protein>
<dbReference type="InterPro" id="IPR027443">
    <property type="entry name" value="IPNS-like_sf"/>
</dbReference>
<evidence type="ECO:0000313" key="3">
    <source>
        <dbReference type="Proteomes" id="UP001189429"/>
    </source>
</evidence>
<dbReference type="SUPFAM" id="SSF51197">
    <property type="entry name" value="Clavaminate synthase-like"/>
    <property type="match status" value="1"/>
</dbReference>
<keyword evidence="3" id="KW-1185">Reference proteome</keyword>
<gene>
    <name evidence="2" type="ORF">PCOR1329_LOCUS37255</name>
</gene>
<sequence length="309" mass="32532">MARPTWLDIVPSARLLRRGTPPPASLARGLSEYGFAVLRVTAGDAALFRRCAAAFARRLFLALPGEAKARLRDVDGGGTLRGWNRPSAAKEVFRVLGGDAGAPAGPSPLDVFHYPNDPSDEAAAEVANLAPHVDPGLVTLIPVAASPGLALRSPGLGRWCKVEADLGLEPLRHVVVFPGAALQAEAPGPGVRATVHLVYKSAGAARTSLVFELRERPRCRARWAGCLAAAQRVRRGRGPWWPGSRGAVQRGPSRRLRRARELARPCGALKAGSPGARCIAEPRCSSSASSSSSSFSSSSSSSSSSRRFP</sequence>
<accession>A0ABN9TAQ5</accession>
<proteinExistence type="predicted"/>
<organism evidence="2 3">
    <name type="scientific">Prorocentrum cordatum</name>
    <dbReference type="NCBI Taxonomy" id="2364126"/>
    <lineage>
        <taxon>Eukaryota</taxon>
        <taxon>Sar</taxon>
        <taxon>Alveolata</taxon>
        <taxon>Dinophyceae</taxon>
        <taxon>Prorocentrales</taxon>
        <taxon>Prorocentraceae</taxon>
        <taxon>Prorocentrum</taxon>
    </lineage>
</organism>
<feature type="compositionally biased region" description="Low complexity" evidence="1">
    <location>
        <begin position="285"/>
        <end position="309"/>
    </location>
</feature>
<dbReference type="Proteomes" id="UP001189429">
    <property type="component" value="Unassembled WGS sequence"/>
</dbReference>